<evidence type="ECO:0000256" key="1">
    <source>
        <dbReference type="RuleBase" id="RU000716"/>
    </source>
</evidence>
<dbReference type="InterPro" id="IPR013324">
    <property type="entry name" value="RNA_pol_sigma_r3/r4-like"/>
</dbReference>
<dbReference type="RefSeq" id="WP_013539753.1">
    <property type="nucleotide sequence ID" value="NC_014931.1"/>
</dbReference>
<evidence type="ECO:0000313" key="4">
    <source>
        <dbReference type="EMBL" id="ADU35508.1"/>
    </source>
</evidence>
<dbReference type="InterPro" id="IPR013249">
    <property type="entry name" value="RNA_pol_sigma70_r4_t2"/>
</dbReference>
<dbReference type="InterPro" id="IPR052704">
    <property type="entry name" value="ECF_Sigma-70_Domain"/>
</dbReference>
<dbReference type="EMBL" id="CP002417">
    <property type="protein sequence ID" value="ADU35508.1"/>
    <property type="molecule type" value="Genomic_DNA"/>
</dbReference>
<dbReference type="InterPro" id="IPR013325">
    <property type="entry name" value="RNA_pol_sigma_r2"/>
</dbReference>
<dbReference type="AlphaFoldDB" id="E6UZ91"/>
<accession>E6UZ91</accession>
<dbReference type="Gene3D" id="1.10.1740.10">
    <property type="match status" value="1"/>
</dbReference>
<dbReference type="GO" id="GO:0016987">
    <property type="term" value="F:sigma factor activity"/>
    <property type="evidence" value="ECO:0007669"/>
    <property type="project" value="UniProtKB-KW"/>
</dbReference>
<dbReference type="GO" id="GO:0003677">
    <property type="term" value="F:DNA binding"/>
    <property type="evidence" value="ECO:0007669"/>
    <property type="project" value="UniProtKB-KW"/>
</dbReference>
<dbReference type="PANTHER" id="PTHR30173:SF43">
    <property type="entry name" value="ECF RNA POLYMERASE SIGMA FACTOR SIGI-RELATED"/>
    <property type="match status" value="1"/>
</dbReference>
<dbReference type="SUPFAM" id="SSF88659">
    <property type="entry name" value="Sigma3 and sigma4 domains of RNA polymerase sigma factors"/>
    <property type="match status" value="1"/>
</dbReference>
<protein>
    <recommendedName>
        <fullName evidence="1">RNA polymerase sigma factor</fullName>
    </recommendedName>
</protein>
<dbReference type="KEGG" id="vpe:Varpa_1292"/>
<keyword evidence="1" id="KW-0731">Sigma factor</keyword>
<keyword evidence="1" id="KW-0805">Transcription regulation</keyword>
<dbReference type="eggNOG" id="COG1595">
    <property type="taxonomic scope" value="Bacteria"/>
</dbReference>
<evidence type="ECO:0000313" key="5">
    <source>
        <dbReference type="Proteomes" id="UP000008917"/>
    </source>
</evidence>
<dbReference type="GO" id="GO:0006352">
    <property type="term" value="P:DNA-templated transcription initiation"/>
    <property type="evidence" value="ECO:0007669"/>
    <property type="project" value="InterPro"/>
</dbReference>
<evidence type="ECO:0000259" key="3">
    <source>
        <dbReference type="Pfam" id="PF08281"/>
    </source>
</evidence>
<dbReference type="InterPro" id="IPR000838">
    <property type="entry name" value="RNA_pol_sigma70_ECF_CS"/>
</dbReference>
<dbReference type="SUPFAM" id="SSF88946">
    <property type="entry name" value="Sigma2 domain of RNA polymerase sigma factors"/>
    <property type="match status" value="1"/>
</dbReference>
<dbReference type="NCBIfam" id="TIGR02937">
    <property type="entry name" value="sigma70-ECF"/>
    <property type="match status" value="1"/>
</dbReference>
<keyword evidence="1" id="KW-0238">DNA-binding</keyword>
<dbReference type="HOGENOM" id="CLU_1049476_0_0_4"/>
<keyword evidence="1" id="KW-0804">Transcription</keyword>
<dbReference type="InterPro" id="IPR036388">
    <property type="entry name" value="WH-like_DNA-bd_sf"/>
</dbReference>
<feature type="domain" description="RNA polymerase sigma-70 region 2" evidence="2">
    <location>
        <begin position="23"/>
        <end position="86"/>
    </location>
</feature>
<organism evidence="4 5">
    <name type="scientific">Variovorax paradoxus (strain EPS)</name>
    <dbReference type="NCBI Taxonomy" id="595537"/>
    <lineage>
        <taxon>Bacteria</taxon>
        <taxon>Pseudomonadati</taxon>
        <taxon>Pseudomonadota</taxon>
        <taxon>Betaproteobacteria</taxon>
        <taxon>Burkholderiales</taxon>
        <taxon>Comamonadaceae</taxon>
        <taxon>Variovorax</taxon>
    </lineage>
</organism>
<comment type="similarity">
    <text evidence="1">Belongs to the sigma-70 factor family. ECF subfamily.</text>
</comment>
<feature type="domain" description="RNA polymerase sigma factor 70 region 4 type 2" evidence="3">
    <location>
        <begin position="119"/>
        <end position="170"/>
    </location>
</feature>
<dbReference type="PANTHER" id="PTHR30173">
    <property type="entry name" value="SIGMA 19 FACTOR"/>
    <property type="match status" value="1"/>
</dbReference>
<dbReference type="InterPro" id="IPR014284">
    <property type="entry name" value="RNA_pol_sigma-70_dom"/>
</dbReference>
<sequence length="265" mass="29332">MTLQGLWQAAPMLDERYLSQLPAHRGRLVRAAARLLGNTAEAEDVVQDTYLRALEEGDRPALDAAQAWLTTVMQHLAIDRLRRRNWMQRWLQDSQVLAPAPETSSIEARAALAQEVEQALRLLATRLGPADGAAVLLREVFEASFKEIAQASGKTEAACRQQLHRALLRLRQDDRDVEERGADAVFHVYRQALHDCDARTLFAMLRQPPARALAMSAATAPKSDAPRVVCQVMQIGGQLGLVLTLGGKVLCVLPLDARQTEEALY</sequence>
<dbReference type="Pfam" id="PF08281">
    <property type="entry name" value="Sigma70_r4_2"/>
    <property type="match status" value="1"/>
</dbReference>
<reference evidence="5" key="1">
    <citation type="submission" date="2010-12" db="EMBL/GenBank/DDBJ databases">
        <title>Complete sequence of Variovorax paradoxus EPS.</title>
        <authorList>
            <consortium name="US DOE Joint Genome Institute"/>
            <person name="Lucas S."/>
            <person name="Copeland A."/>
            <person name="Lapidus A."/>
            <person name="Cheng J.-F."/>
            <person name="Goodwin L."/>
            <person name="Pitluck S."/>
            <person name="Teshima H."/>
            <person name="Detter J.C."/>
            <person name="Han C."/>
            <person name="Tapia R."/>
            <person name="Land M."/>
            <person name="Hauser L."/>
            <person name="Kyrpides N."/>
            <person name="Ivanova N."/>
            <person name="Ovchinnikova G."/>
            <person name="Orwin P."/>
            <person name="Han J.-I.G."/>
            <person name="Woyke T."/>
        </authorList>
    </citation>
    <scope>NUCLEOTIDE SEQUENCE [LARGE SCALE GENOMIC DNA]</scope>
    <source>
        <strain evidence="5">EPS</strain>
    </source>
</reference>
<name>E6UZ91_VARPE</name>
<dbReference type="InterPro" id="IPR007627">
    <property type="entry name" value="RNA_pol_sigma70_r2"/>
</dbReference>
<dbReference type="Gene3D" id="1.10.10.10">
    <property type="entry name" value="Winged helix-like DNA-binding domain superfamily/Winged helix DNA-binding domain"/>
    <property type="match status" value="1"/>
</dbReference>
<dbReference type="Pfam" id="PF04542">
    <property type="entry name" value="Sigma70_r2"/>
    <property type="match status" value="1"/>
</dbReference>
<reference evidence="4 5" key="2">
    <citation type="journal article" date="2013" name="Genome Announc.">
        <title>Genome of the Root-Associated Plant Growth-Promoting Bacterium Variovorax paradoxus Strain EPS.</title>
        <authorList>
            <person name="Han J.I."/>
            <person name="Spain J.C."/>
            <person name="Leadbetter J.R."/>
            <person name="Ovchinnikova G."/>
            <person name="Goodwin L.A."/>
            <person name="Han C.S."/>
            <person name="Woyke T."/>
            <person name="Davenport K.W."/>
            <person name="Orwin P.M."/>
        </authorList>
    </citation>
    <scope>NUCLEOTIDE SEQUENCE [LARGE SCALE GENOMIC DNA]</scope>
    <source>
        <strain evidence="4 5">EPS</strain>
    </source>
</reference>
<proteinExistence type="inferred from homology"/>
<dbReference type="PROSITE" id="PS01063">
    <property type="entry name" value="SIGMA70_ECF"/>
    <property type="match status" value="1"/>
</dbReference>
<dbReference type="Proteomes" id="UP000008917">
    <property type="component" value="Chromosome"/>
</dbReference>
<evidence type="ECO:0000259" key="2">
    <source>
        <dbReference type="Pfam" id="PF04542"/>
    </source>
</evidence>
<dbReference type="STRING" id="595537.Varpa_1292"/>
<gene>
    <name evidence="4" type="ordered locus">Varpa_1292</name>
</gene>